<feature type="region of interest" description="Disordered" evidence="1">
    <location>
        <begin position="149"/>
        <end position="173"/>
    </location>
</feature>
<evidence type="ECO:0000256" key="1">
    <source>
        <dbReference type="SAM" id="MobiDB-lite"/>
    </source>
</evidence>
<evidence type="ECO:0000313" key="2">
    <source>
        <dbReference type="EMBL" id="OIQ87235.1"/>
    </source>
</evidence>
<gene>
    <name evidence="2" type="ORF">GALL_309230</name>
</gene>
<accession>A0A1J5RC45</accession>
<proteinExistence type="predicted"/>
<organism evidence="2">
    <name type="scientific">mine drainage metagenome</name>
    <dbReference type="NCBI Taxonomy" id="410659"/>
    <lineage>
        <taxon>unclassified sequences</taxon>
        <taxon>metagenomes</taxon>
        <taxon>ecological metagenomes</taxon>
    </lineage>
</organism>
<feature type="compositionally biased region" description="Basic and acidic residues" evidence="1">
    <location>
        <begin position="164"/>
        <end position="173"/>
    </location>
</feature>
<comment type="caution">
    <text evidence="2">The sequence shown here is derived from an EMBL/GenBank/DDBJ whole genome shotgun (WGS) entry which is preliminary data.</text>
</comment>
<feature type="region of interest" description="Disordered" evidence="1">
    <location>
        <begin position="1"/>
        <end position="44"/>
    </location>
</feature>
<reference evidence="2" key="1">
    <citation type="submission" date="2016-10" db="EMBL/GenBank/DDBJ databases">
        <title>Sequence of Gallionella enrichment culture.</title>
        <authorList>
            <person name="Poehlein A."/>
            <person name="Muehling M."/>
            <person name="Daniel R."/>
        </authorList>
    </citation>
    <scope>NUCLEOTIDE SEQUENCE</scope>
</reference>
<protein>
    <submittedName>
        <fullName evidence="2">Uncharacterized protein</fullName>
    </submittedName>
</protein>
<dbReference type="EMBL" id="MLJW01000433">
    <property type="protein sequence ID" value="OIQ87235.1"/>
    <property type="molecule type" value="Genomic_DNA"/>
</dbReference>
<dbReference type="AlphaFoldDB" id="A0A1J5RC45"/>
<sequence>MRHVEHVTHLSSKSFAGKARSGRIEAHSHRRHGDGSGESSVPLRASRERTRCVQDLRCLCFVLGITEGHGAKPCGMKLAWASSSSSARRVRRIRSNGAEPIVGRKPCLRGPAVFRFCGRVNRARYGAYASVLYPHFRLCAMHCLNQKEVDPRPPEARSAARSAPRRDLPDPAG</sequence>
<name>A0A1J5RC45_9ZZZZ</name>